<organism evidence="1 2">
    <name type="scientific">Candidatus Syntrophosphaera thermopropionivorans</name>
    <dbReference type="NCBI Taxonomy" id="2593015"/>
    <lineage>
        <taxon>Bacteria</taxon>
        <taxon>Pseudomonadati</taxon>
        <taxon>Candidatus Cloacimonadota</taxon>
        <taxon>Candidatus Cloacimonadia</taxon>
        <taxon>Candidatus Cloacimonadales</taxon>
        <taxon>Candidatus Cloacimonadaceae</taxon>
        <taxon>Candidatus Syntrophosphaera</taxon>
    </lineage>
</organism>
<evidence type="ECO:0000313" key="1">
    <source>
        <dbReference type="EMBL" id="TDF73696.1"/>
    </source>
</evidence>
<dbReference type="EMBL" id="SMOG01000004">
    <property type="protein sequence ID" value="TDF73696.1"/>
    <property type="molecule type" value="Genomic_DNA"/>
</dbReference>
<keyword evidence="2" id="KW-1185">Reference proteome</keyword>
<proteinExistence type="predicted"/>
<sequence length="376" mass="40642">MKDKFIVSPAPHIHDSTSIPKVMWNVVIALLPALAFSIYYWGWKTLFLTALGVLAAILTEALIQKLRKVPITVYDGSAVVTGMLLTYNISPGSPWWLPVIGSIFAIAIGKQVFGGLGNNAVNPALLGRAFLLASWPSLMTGNCWKPTMAHNLSASSINGISNLSAISDSLATISPKAYNLVTGATPLKVMQTLRDTTFINTLTSDPATNIDLGTKIFNGLIDMGTLKSMFWGNIGGCIGEVSVFALLIGAIYLLWKNIIEWRIPFFYLLTVAVLTFLFGGIPGLPETQYSLSLPIFHLFAGGLILGAFFMATDYTTSPLTKNGRIFYAIGCGALTVIIRLIGGYPEGVSYSILFMNVMTPLIDKLTMPKAFGKVKK</sequence>
<gene>
    <name evidence="1" type="ORF">E0946_02740</name>
</gene>
<accession>A0AC61QK65</accession>
<reference evidence="1" key="1">
    <citation type="submission" date="2019-03" db="EMBL/GenBank/DDBJ databases">
        <title>Candidatus Syntrophosphaera thermopropionivorans: a novel player in syntrophic propionate oxidation during anaerobic digestion.</title>
        <authorList>
            <person name="Dyksma S."/>
        </authorList>
    </citation>
    <scope>NUCLEOTIDE SEQUENCE</scope>
    <source>
        <strain evidence="1">W5</strain>
    </source>
</reference>
<dbReference type="Proteomes" id="UP000294588">
    <property type="component" value="Unassembled WGS sequence"/>
</dbReference>
<comment type="caution">
    <text evidence="1">The sequence shown here is derived from an EMBL/GenBank/DDBJ whole genome shotgun (WGS) entry which is preliminary data.</text>
</comment>
<name>A0AC61QK65_9BACT</name>
<protein>
    <submittedName>
        <fullName evidence="1">RnfABCDGE type electron transport complex subunit D</fullName>
    </submittedName>
</protein>
<evidence type="ECO:0000313" key="2">
    <source>
        <dbReference type="Proteomes" id="UP000294588"/>
    </source>
</evidence>